<reference evidence="2" key="1">
    <citation type="journal article" date="2023" name="bioRxiv">
        <title>Scaffold-level genome assemblies of two parasitoid biocontrol wasps reveal the parthenogenesis mechanism and an associated novel virus.</title>
        <authorList>
            <person name="Inwood S."/>
            <person name="Skelly J."/>
            <person name="Guhlin J."/>
            <person name="Harrop T."/>
            <person name="Goldson S."/>
            <person name="Dearden P."/>
        </authorList>
    </citation>
    <scope>NUCLEOTIDE SEQUENCE</scope>
    <source>
        <strain evidence="2">Lincoln</strain>
        <tissue evidence="2">Whole body</tissue>
    </source>
</reference>
<keyword evidence="3" id="KW-1185">Reference proteome</keyword>
<dbReference type="EMBL" id="JAQQBR010000001">
    <property type="protein sequence ID" value="KAK0182502.1"/>
    <property type="molecule type" value="Genomic_DNA"/>
</dbReference>
<dbReference type="Proteomes" id="UP001168972">
    <property type="component" value="Unassembled WGS sequence"/>
</dbReference>
<comment type="caution">
    <text evidence="2">The sequence shown here is derived from an EMBL/GenBank/DDBJ whole genome shotgun (WGS) entry which is preliminary data.</text>
</comment>
<proteinExistence type="predicted"/>
<accession>A0AA39L2H1</accession>
<organism evidence="2 3">
    <name type="scientific">Microctonus hyperodae</name>
    <name type="common">Parasitoid wasp</name>
    <dbReference type="NCBI Taxonomy" id="165561"/>
    <lineage>
        <taxon>Eukaryota</taxon>
        <taxon>Metazoa</taxon>
        <taxon>Ecdysozoa</taxon>
        <taxon>Arthropoda</taxon>
        <taxon>Hexapoda</taxon>
        <taxon>Insecta</taxon>
        <taxon>Pterygota</taxon>
        <taxon>Neoptera</taxon>
        <taxon>Endopterygota</taxon>
        <taxon>Hymenoptera</taxon>
        <taxon>Apocrita</taxon>
        <taxon>Ichneumonoidea</taxon>
        <taxon>Braconidae</taxon>
        <taxon>Euphorinae</taxon>
        <taxon>Microctonus</taxon>
    </lineage>
</organism>
<evidence type="ECO:0000313" key="2">
    <source>
        <dbReference type="EMBL" id="KAK0182502.1"/>
    </source>
</evidence>
<protein>
    <submittedName>
        <fullName evidence="2">Uncharacterized protein</fullName>
    </submittedName>
</protein>
<name>A0AA39L2H1_MICHY</name>
<evidence type="ECO:0000313" key="3">
    <source>
        <dbReference type="Proteomes" id="UP001168972"/>
    </source>
</evidence>
<sequence length="79" mass="9387">MDQCKQVPASSHWKILFSTKNKIIYNINRILSWPSGLGFCWPSEGGTEMRLDLEREGMRPVSRQVERNEERERKKKHEI</sequence>
<reference evidence="2" key="2">
    <citation type="submission" date="2023-03" db="EMBL/GenBank/DDBJ databases">
        <authorList>
            <person name="Inwood S.N."/>
            <person name="Skelly J.G."/>
            <person name="Guhlin J."/>
            <person name="Harrop T.W.R."/>
            <person name="Goldson S.G."/>
            <person name="Dearden P.K."/>
        </authorList>
    </citation>
    <scope>NUCLEOTIDE SEQUENCE</scope>
    <source>
        <strain evidence="2">Lincoln</strain>
        <tissue evidence="2">Whole body</tissue>
    </source>
</reference>
<dbReference type="AlphaFoldDB" id="A0AA39L2H1"/>
<evidence type="ECO:0000256" key="1">
    <source>
        <dbReference type="SAM" id="MobiDB-lite"/>
    </source>
</evidence>
<gene>
    <name evidence="2" type="ORF">PV327_000638</name>
</gene>
<feature type="region of interest" description="Disordered" evidence="1">
    <location>
        <begin position="59"/>
        <end position="79"/>
    </location>
</feature>